<keyword evidence="5 7" id="KW-0326">Glycosidase</keyword>
<keyword evidence="6" id="KW-0624">Polysaccharide degradation</keyword>
<name>A0ABQ2PP53_9NEIS</name>
<evidence type="ECO:0000256" key="1">
    <source>
        <dbReference type="ARBA" id="ARBA00005641"/>
    </source>
</evidence>
<comment type="similarity">
    <text evidence="1 7">Belongs to the glycosyl hydrolase 5 (cellulase A) family.</text>
</comment>
<dbReference type="EMBL" id="BMLY01000005">
    <property type="protein sequence ID" value="GGP27063.1"/>
    <property type="molecule type" value="Genomic_DNA"/>
</dbReference>
<dbReference type="InterPro" id="IPR017853">
    <property type="entry name" value="GH"/>
</dbReference>
<evidence type="ECO:0000256" key="2">
    <source>
        <dbReference type="ARBA" id="ARBA00022801"/>
    </source>
</evidence>
<evidence type="ECO:0000313" key="10">
    <source>
        <dbReference type="Proteomes" id="UP000621859"/>
    </source>
</evidence>
<dbReference type="Pfam" id="PF00150">
    <property type="entry name" value="Cellulase"/>
    <property type="match status" value="1"/>
</dbReference>
<accession>A0ABQ2PP53</accession>
<proteinExistence type="inferred from homology"/>
<reference evidence="10" key="1">
    <citation type="journal article" date="2019" name="Int. J. Syst. Evol. Microbiol.">
        <title>The Global Catalogue of Microorganisms (GCM) 10K type strain sequencing project: providing services to taxonomists for standard genome sequencing and annotation.</title>
        <authorList>
            <consortium name="The Broad Institute Genomics Platform"/>
            <consortium name="The Broad Institute Genome Sequencing Center for Infectious Disease"/>
            <person name="Wu L."/>
            <person name="Ma J."/>
        </authorList>
    </citation>
    <scope>NUCLEOTIDE SEQUENCE [LARGE SCALE GENOMIC DNA]</scope>
    <source>
        <strain evidence="10">CGMCC 1.8860</strain>
    </source>
</reference>
<evidence type="ECO:0000256" key="5">
    <source>
        <dbReference type="ARBA" id="ARBA00023295"/>
    </source>
</evidence>
<comment type="caution">
    <text evidence="9">The sequence shown here is derived from an EMBL/GenBank/DDBJ whole genome shotgun (WGS) entry which is preliminary data.</text>
</comment>
<evidence type="ECO:0000256" key="4">
    <source>
        <dbReference type="ARBA" id="ARBA00023277"/>
    </source>
</evidence>
<dbReference type="PANTHER" id="PTHR31297:SF41">
    <property type="entry name" value="ENDOGLUCANASE, PUTATIVE (AFU_ORTHOLOGUE AFUA_5G01830)-RELATED"/>
    <property type="match status" value="1"/>
</dbReference>
<keyword evidence="2 7" id="KW-0378">Hydrolase</keyword>
<sequence length="353" mass="40262">MKRAEAATSGPPRFFHAQGTRIVDETGQPVRLRGVAFGNQVYGKVRLPVTHHDEADYARLQAMGMNLVRFYIYYGTLESDAEPYHYRDDGWAWLDRNVEWARRHGVYLIFNMHVPPGGFQSLGQGGALWRDQANQKRFIALWRAIAARYANEPVVAGYDLLNEPNVLKNKREWQQLAQATAQAIREVDTHHPVIVERVNAVAGSWNNDGEMNFVTIDDPNVVYTFHFYEPFRFTHTHAPWANMQNVEGGQWNAEGAAKLRLAMAPYLAWGAQHDVPLYLGEFGLIRTAFQNNRNGLAWAADMIDLADEADLPWTWHAYHEDYFALYYGDRQPISGTTPNQGLIDLFTAKLAPR</sequence>
<dbReference type="InterPro" id="IPR050386">
    <property type="entry name" value="Glycosyl_hydrolase_5"/>
</dbReference>
<dbReference type="Proteomes" id="UP000621859">
    <property type="component" value="Unassembled WGS sequence"/>
</dbReference>
<dbReference type="InterPro" id="IPR001547">
    <property type="entry name" value="Glyco_hydro_5"/>
</dbReference>
<gene>
    <name evidence="9" type="ORF">GCM10010971_28820</name>
</gene>
<organism evidence="9 10">
    <name type="scientific">Silvimonas amylolytica</name>
    <dbReference type="NCBI Taxonomy" id="449663"/>
    <lineage>
        <taxon>Bacteria</taxon>
        <taxon>Pseudomonadati</taxon>
        <taxon>Pseudomonadota</taxon>
        <taxon>Betaproteobacteria</taxon>
        <taxon>Neisseriales</taxon>
        <taxon>Chitinibacteraceae</taxon>
        <taxon>Silvimonas</taxon>
    </lineage>
</organism>
<evidence type="ECO:0000256" key="6">
    <source>
        <dbReference type="ARBA" id="ARBA00023326"/>
    </source>
</evidence>
<keyword evidence="3" id="KW-0136">Cellulose degradation</keyword>
<feature type="domain" description="Glycoside hydrolase family 5" evidence="8">
    <location>
        <begin position="23"/>
        <end position="318"/>
    </location>
</feature>
<keyword evidence="4" id="KW-0119">Carbohydrate metabolism</keyword>
<evidence type="ECO:0000313" key="9">
    <source>
        <dbReference type="EMBL" id="GGP27063.1"/>
    </source>
</evidence>
<keyword evidence="10" id="KW-1185">Reference proteome</keyword>
<evidence type="ECO:0000259" key="8">
    <source>
        <dbReference type="Pfam" id="PF00150"/>
    </source>
</evidence>
<dbReference type="Gene3D" id="3.20.20.80">
    <property type="entry name" value="Glycosidases"/>
    <property type="match status" value="1"/>
</dbReference>
<evidence type="ECO:0000256" key="3">
    <source>
        <dbReference type="ARBA" id="ARBA00023001"/>
    </source>
</evidence>
<protein>
    <submittedName>
        <fullName evidence="9">Endoglucanase</fullName>
    </submittedName>
</protein>
<dbReference type="PANTHER" id="PTHR31297">
    <property type="entry name" value="GLUCAN ENDO-1,6-BETA-GLUCOSIDASE B"/>
    <property type="match status" value="1"/>
</dbReference>
<evidence type="ECO:0000256" key="7">
    <source>
        <dbReference type="RuleBase" id="RU361153"/>
    </source>
</evidence>
<dbReference type="SUPFAM" id="SSF51445">
    <property type="entry name" value="(Trans)glycosidases"/>
    <property type="match status" value="1"/>
</dbReference>